<dbReference type="PRINTS" id="PR01217">
    <property type="entry name" value="PRICHEXTENSN"/>
</dbReference>
<feature type="compositionally biased region" description="Low complexity" evidence="1">
    <location>
        <begin position="79"/>
        <end position="95"/>
    </location>
</feature>
<proteinExistence type="predicted"/>
<name>A0A250VSF7_STROL</name>
<feature type="compositionally biased region" description="Basic residues" evidence="1">
    <location>
        <begin position="244"/>
        <end position="254"/>
    </location>
</feature>
<dbReference type="EMBL" id="BDQI01000033">
    <property type="protein sequence ID" value="GAX57168.1"/>
    <property type="molecule type" value="Genomic_DNA"/>
</dbReference>
<feature type="compositionally biased region" description="Basic and acidic residues" evidence="1">
    <location>
        <begin position="68"/>
        <end position="78"/>
    </location>
</feature>
<sequence>MPSIHDFATWEPVLRLLRTADAESVAAPGGYVAGRIGQHGWSLPMPRRRPQPGRALQIEDMQDEFDAVERVRGGDRARSPATTSPATATSGSPSPIGRLGRPRTPTYSPPTASPSSTTGSATGVPALFVLGCQAGRSRSFAQRPESASGPEPGSSSRSATATPSRPPAASPPTQASPQRPGARAPRSAANNLPEEETSSSNGLSFRVRRPGRPRIPGLLRQEDQPGQAPHPGPALPRPTPSRCPLRHAPRRNLL</sequence>
<feature type="compositionally biased region" description="Low complexity" evidence="1">
    <location>
        <begin position="143"/>
        <end position="163"/>
    </location>
</feature>
<reference evidence="3" key="1">
    <citation type="submission" date="2017-05" db="EMBL/GenBank/DDBJ databases">
        <title>Streptomyces olivochromogenes NBRC 3561 whole genome shotgun sequence.</title>
        <authorList>
            <person name="Dohra H."/>
            <person name="Kodani S."/>
        </authorList>
    </citation>
    <scope>NUCLEOTIDE SEQUENCE [LARGE SCALE GENOMIC DNA]</scope>
    <source>
        <strain evidence="3">NBRC 3561</strain>
    </source>
</reference>
<evidence type="ECO:0000256" key="1">
    <source>
        <dbReference type="SAM" id="MobiDB-lite"/>
    </source>
</evidence>
<comment type="caution">
    <text evidence="2">The sequence shown here is derived from an EMBL/GenBank/DDBJ whole genome shotgun (WGS) entry which is preliminary data.</text>
</comment>
<feature type="compositionally biased region" description="Low complexity" evidence="1">
    <location>
        <begin position="113"/>
        <end position="122"/>
    </location>
</feature>
<organism evidence="2 3">
    <name type="scientific">Streptomyces olivochromogenes</name>
    <dbReference type="NCBI Taxonomy" id="1963"/>
    <lineage>
        <taxon>Bacteria</taxon>
        <taxon>Bacillati</taxon>
        <taxon>Actinomycetota</taxon>
        <taxon>Actinomycetes</taxon>
        <taxon>Kitasatosporales</taxon>
        <taxon>Streptomycetaceae</taxon>
        <taxon>Streptomyces</taxon>
    </lineage>
</organism>
<dbReference type="Proteomes" id="UP000217446">
    <property type="component" value="Unassembled WGS sequence"/>
</dbReference>
<evidence type="ECO:0000313" key="2">
    <source>
        <dbReference type="EMBL" id="GAX57168.1"/>
    </source>
</evidence>
<protein>
    <submittedName>
        <fullName evidence="2">SMI1/KNR4 family protein</fullName>
    </submittedName>
</protein>
<evidence type="ECO:0000313" key="3">
    <source>
        <dbReference type="Proteomes" id="UP000217446"/>
    </source>
</evidence>
<feature type="region of interest" description="Disordered" evidence="1">
    <location>
        <begin position="136"/>
        <end position="254"/>
    </location>
</feature>
<keyword evidence="3" id="KW-1185">Reference proteome</keyword>
<feature type="compositionally biased region" description="Pro residues" evidence="1">
    <location>
        <begin position="228"/>
        <end position="241"/>
    </location>
</feature>
<feature type="region of interest" description="Disordered" evidence="1">
    <location>
        <begin position="68"/>
        <end position="122"/>
    </location>
</feature>
<feature type="compositionally biased region" description="Low complexity" evidence="1">
    <location>
        <begin position="171"/>
        <end position="180"/>
    </location>
</feature>
<gene>
    <name evidence="2" type="ORF">SO3561_08738</name>
</gene>
<dbReference type="AlphaFoldDB" id="A0A250VSF7"/>
<accession>A0A250VSF7</accession>